<feature type="compositionally biased region" description="Basic and acidic residues" evidence="1">
    <location>
        <begin position="122"/>
        <end position="131"/>
    </location>
</feature>
<accession>A0AAV9ZWM0</accession>
<gene>
    <name evidence="2" type="ORF">R3P38DRAFT_2800810</name>
</gene>
<organism evidence="2 3">
    <name type="scientific">Favolaschia claudopus</name>
    <dbReference type="NCBI Taxonomy" id="2862362"/>
    <lineage>
        <taxon>Eukaryota</taxon>
        <taxon>Fungi</taxon>
        <taxon>Dikarya</taxon>
        <taxon>Basidiomycota</taxon>
        <taxon>Agaricomycotina</taxon>
        <taxon>Agaricomycetes</taxon>
        <taxon>Agaricomycetidae</taxon>
        <taxon>Agaricales</taxon>
        <taxon>Marasmiineae</taxon>
        <taxon>Mycenaceae</taxon>
        <taxon>Favolaschia</taxon>
    </lineage>
</organism>
<dbReference type="Proteomes" id="UP001362999">
    <property type="component" value="Unassembled WGS sequence"/>
</dbReference>
<name>A0AAV9ZWM0_9AGAR</name>
<reference evidence="2 3" key="1">
    <citation type="journal article" date="2024" name="J Genomics">
        <title>Draft genome sequencing and assembly of Favolaschia claudopus CIRM-BRFM 2984 isolated from oak limbs.</title>
        <authorList>
            <person name="Navarro D."/>
            <person name="Drula E."/>
            <person name="Chaduli D."/>
            <person name="Cazenave R."/>
            <person name="Ahrendt S."/>
            <person name="Wang J."/>
            <person name="Lipzen A."/>
            <person name="Daum C."/>
            <person name="Barry K."/>
            <person name="Grigoriev I.V."/>
            <person name="Favel A."/>
            <person name="Rosso M.N."/>
            <person name="Martin F."/>
        </authorList>
    </citation>
    <scope>NUCLEOTIDE SEQUENCE [LARGE SCALE GENOMIC DNA]</scope>
    <source>
        <strain evidence="2 3">CIRM-BRFM 2984</strain>
    </source>
</reference>
<evidence type="ECO:0000256" key="1">
    <source>
        <dbReference type="SAM" id="MobiDB-lite"/>
    </source>
</evidence>
<keyword evidence="3" id="KW-1185">Reference proteome</keyword>
<evidence type="ECO:0000313" key="3">
    <source>
        <dbReference type="Proteomes" id="UP001362999"/>
    </source>
</evidence>
<feature type="region of interest" description="Disordered" evidence="1">
    <location>
        <begin position="102"/>
        <end position="131"/>
    </location>
</feature>
<proteinExistence type="predicted"/>
<dbReference type="EMBL" id="JAWWNJ010000102">
    <property type="protein sequence ID" value="KAK6995628.1"/>
    <property type="molecule type" value="Genomic_DNA"/>
</dbReference>
<protein>
    <submittedName>
        <fullName evidence="2">Uncharacterized protein</fullName>
    </submittedName>
</protein>
<dbReference type="AlphaFoldDB" id="A0AAV9ZWM0"/>
<comment type="caution">
    <text evidence="2">The sequence shown here is derived from an EMBL/GenBank/DDBJ whole genome shotgun (WGS) entry which is preliminary data.</text>
</comment>
<feature type="region of interest" description="Disordered" evidence="1">
    <location>
        <begin position="1"/>
        <end position="51"/>
    </location>
</feature>
<sequence>MTSAVSVLSAHAQQRRCGSARQTTKKCRNQTDISDLKVPTAPRHSSEHEGAVPMLLGTAATDEMASKHPRLLRRRQCRTLAGLAGLPERVCGIARVNTAPTRTRTRSTLGYKPASRPATRVKPKEDEGTNA</sequence>
<evidence type="ECO:0000313" key="2">
    <source>
        <dbReference type="EMBL" id="KAK6995628.1"/>
    </source>
</evidence>